<dbReference type="EMBL" id="CAFBRC010000092">
    <property type="protein sequence ID" value="CAB5077341.1"/>
    <property type="molecule type" value="Genomic_DNA"/>
</dbReference>
<sequence length="35" mass="3910">MNIALPEQEVALTAHLNLTLAIGVFWVIEHTITHL</sequence>
<evidence type="ECO:0000313" key="1">
    <source>
        <dbReference type="EMBL" id="CAB5077341.1"/>
    </source>
</evidence>
<proteinExistence type="predicted"/>
<organism evidence="1">
    <name type="scientific">freshwater metagenome</name>
    <dbReference type="NCBI Taxonomy" id="449393"/>
    <lineage>
        <taxon>unclassified sequences</taxon>
        <taxon>metagenomes</taxon>
        <taxon>ecological metagenomes</taxon>
    </lineage>
</organism>
<gene>
    <name evidence="1" type="ORF">UFOPK4367_01208</name>
</gene>
<name>A0A6J7VGE9_9ZZZZ</name>
<dbReference type="AlphaFoldDB" id="A0A6J7VGE9"/>
<reference evidence="1" key="1">
    <citation type="submission" date="2020-05" db="EMBL/GenBank/DDBJ databases">
        <authorList>
            <person name="Chiriac C."/>
            <person name="Salcher M."/>
            <person name="Ghai R."/>
            <person name="Kavagutti S V."/>
        </authorList>
    </citation>
    <scope>NUCLEOTIDE SEQUENCE</scope>
</reference>
<accession>A0A6J7VGE9</accession>
<protein>
    <submittedName>
        <fullName evidence="1">Unannotated protein</fullName>
    </submittedName>
</protein>